<accession>A0A1J1IP09</accession>
<evidence type="ECO:0000256" key="1">
    <source>
        <dbReference type="SAM" id="Phobius"/>
    </source>
</evidence>
<dbReference type="PANTHER" id="PTHR18945">
    <property type="entry name" value="NEUROTRANSMITTER GATED ION CHANNEL"/>
    <property type="match status" value="1"/>
</dbReference>
<dbReference type="OrthoDB" id="410315at2759"/>
<keyword evidence="4" id="KW-1185">Reference proteome</keyword>
<dbReference type="GO" id="GO:0005230">
    <property type="term" value="F:extracellular ligand-gated monoatomic ion channel activity"/>
    <property type="evidence" value="ECO:0007669"/>
    <property type="project" value="InterPro"/>
</dbReference>
<dbReference type="InterPro" id="IPR006201">
    <property type="entry name" value="Neur_channel"/>
</dbReference>
<feature type="transmembrane region" description="Helical" evidence="1">
    <location>
        <begin position="355"/>
        <end position="376"/>
    </location>
</feature>
<keyword evidence="1" id="KW-1133">Transmembrane helix</keyword>
<dbReference type="GO" id="GO:0016020">
    <property type="term" value="C:membrane"/>
    <property type="evidence" value="ECO:0007669"/>
    <property type="project" value="InterPro"/>
</dbReference>
<organism evidence="3 4">
    <name type="scientific">Clunio marinus</name>
    <dbReference type="NCBI Taxonomy" id="568069"/>
    <lineage>
        <taxon>Eukaryota</taxon>
        <taxon>Metazoa</taxon>
        <taxon>Ecdysozoa</taxon>
        <taxon>Arthropoda</taxon>
        <taxon>Hexapoda</taxon>
        <taxon>Insecta</taxon>
        <taxon>Pterygota</taxon>
        <taxon>Neoptera</taxon>
        <taxon>Endopterygota</taxon>
        <taxon>Diptera</taxon>
        <taxon>Nematocera</taxon>
        <taxon>Chironomoidea</taxon>
        <taxon>Chironomidae</taxon>
        <taxon>Clunio</taxon>
    </lineage>
</organism>
<keyword evidence="1" id="KW-0472">Membrane</keyword>
<protein>
    <submittedName>
        <fullName evidence="3">CLUMA_CG014073, isoform A</fullName>
    </submittedName>
</protein>
<dbReference type="Gene3D" id="2.70.170.10">
    <property type="entry name" value="Neurotransmitter-gated ion-channel ligand-binding domain"/>
    <property type="match status" value="1"/>
</dbReference>
<name>A0A1J1IP09_9DIPT</name>
<sequence>MYLECLNCDGESVNSEVKLKKKLFCDHYDKEIRPGPSSDVTKVNFRYTIKSFDYDENEKIFTVTAWMTLVWIDSRLSWEPSEYDDIKTIHMNIDYIWSPDIYLYNAHIGSGLGLCHAVDCLITAKSKVACVMPCEHIGHCSKGVYTNWPFDRHYCSFMFGSWMKSGEQLNFNEDKVKVISSKSRQNNQWKLLGTSVKVNEGKYDVSPNETYPSVYLSYLIERHSAYHIAGTIVPAFILMLCNVTVLWMIAEGIERFMLPFCGDSVPNSVNYFKDSHIISVVLLIETITLRVFIRRSTESHAYLWITNLVKTATTNRVGDFLLTSSSPEAEDVTDLVENVKKLSSNQMIWITFCKLIDRVIFTIIMIIYIIMFMSLLPEDNPTLSVEFCATSMKPLEVLKTL</sequence>
<evidence type="ECO:0000259" key="2">
    <source>
        <dbReference type="Pfam" id="PF02931"/>
    </source>
</evidence>
<proteinExistence type="predicted"/>
<dbReference type="PRINTS" id="PR00252">
    <property type="entry name" value="NRIONCHANNEL"/>
</dbReference>
<dbReference type="EMBL" id="CVRI01000054">
    <property type="protein sequence ID" value="CRL00822.1"/>
    <property type="molecule type" value="Genomic_DNA"/>
</dbReference>
<keyword evidence="1" id="KW-0812">Transmembrane</keyword>
<dbReference type="FunFam" id="2.70.170.10:FF:000028">
    <property type="entry name" value="AcetylCholine Receptor"/>
    <property type="match status" value="1"/>
</dbReference>
<reference evidence="3 4" key="1">
    <citation type="submission" date="2015-04" db="EMBL/GenBank/DDBJ databases">
        <authorList>
            <person name="Syromyatnikov M.Y."/>
            <person name="Popov V.N."/>
        </authorList>
    </citation>
    <scope>NUCLEOTIDE SEQUENCE [LARGE SCALE GENOMIC DNA]</scope>
</reference>
<dbReference type="GO" id="GO:0004888">
    <property type="term" value="F:transmembrane signaling receptor activity"/>
    <property type="evidence" value="ECO:0007669"/>
    <property type="project" value="InterPro"/>
</dbReference>
<dbReference type="InterPro" id="IPR006202">
    <property type="entry name" value="Neur_chan_lig-bd"/>
</dbReference>
<dbReference type="AlphaFoldDB" id="A0A1J1IP09"/>
<evidence type="ECO:0000313" key="3">
    <source>
        <dbReference type="EMBL" id="CRL00822.1"/>
    </source>
</evidence>
<dbReference type="CDD" id="cd18989">
    <property type="entry name" value="LGIC_ECD_cation"/>
    <property type="match status" value="1"/>
</dbReference>
<feature type="transmembrane region" description="Helical" evidence="1">
    <location>
        <begin position="276"/>
        <end position="293"/>
    </location>
</feature>
<feature type="transmembrane region" description="Helical" evidence="1">
    <location>
        <begin position="225"/>
        <end position="250"/>
    </location>
</feature>
<dbReference type="InterPro" id="IPR036734">
    <property type="entry name" value="Neur_chan_lig-bd_sf"/>
</dbReference>
<gene>
    <name evidence="3" type="ORF">CLUMA_CG014073</name>
</gene>
<dbReference type="STRING" id="568069.A0A1J1IP09"/>
<dbReference type="SUPFAM" id="SSF63712">
    <property type="entry name" value="Nicotinic receptor ligand binding domain-like"/>
    <property type="match status" value="1"/>
</dbReference>
<feature type="domain" description="Neurotransmitter-gated ion-channel ligand-binding" evidence="2">
    <location>
        <begin position="18"/>
        <end position="223"/>
    </location>
</feature>
<evidence type="ECO:0000313" key="4">
    <source>
        <dbReference type="Proteomes" id="UP000183832"/>
    </source>
</evidence>
<dbReference type="Proteomes" id="UP000183832">
    <property type="component" value="Unassembled WGS sequence"/>
</dbReference>
<dbReference type="Pfam" id="PF02931">
    <property type="entry name" value="Neur_chan_LBD"/>
    <property type="match status" value="1"/>
</dbReference>